<evidence type="ECO:0000313" key="1">
    <source>
        <dbReference type="EMBL" id="KIW25586.1"/>
    </source>
</evidence>
<gene>
    <name evidence="1" type="ORF">PV07_08752</name>
</gene>
<sequence>MEGLPDAVQVDKTRGHDTDVEKLVGGEPDVEFARPFGFGKPGDEECRAHAVQHTLEEPVRHTGPHLHLSLAVPAQALDNWLKPGERRADERISPMRSKLQTLKLSMQDESRGLELRCQCSQGATQDSRHAASGTLACGSTRTREHRDDGGVDLNGECHVVSHQCLRVKEIKVKVPDRLTEDQADGWDKVRIDIDRFVVDLAQ</sequence>
<organism evidence="1 2">
    <name type="scientific">Cladophialophora immunda</name>
    <dbReference type="NCBI Taxonomy" id="569365"/>
    <lineage>
        <taxon>Eukaryota</taxon>
        <taxon>Fungi</taxon>
        <taxon>Dikarya</taxon>
        <taxon>Ascomycota</taxon>
        <taxon>Pezizomycotina</taxon>
        <taxon>Eurotiomycetes</taxon>
        <taxon>Chaetothyriomycetidae</taxon>
        <taxon>Chaetothyriales</taxon>
        <taxon>Herpotrichiellaceae</taxon>
        <taxon>Cladophialophora</taxon>
    </lineage>
</organism>
<name>A0A0D1ZCW9_9EURO</name>
<proteinExistence type="predicted"/>
<dbReference type="EMBL" id="KN847044">
    <property type="protein sequence ID" value="KIW25586.1"/>
    <property type="molecule type" value="Genomic_DNA"/>
</dbReference>
<reference evidence="1 2" key="1">
    <citation type="submission" date="2015-01" db="EMBL/GenBank/DDBJ databases">
        <title>The Genome Sequence of Cladophialophora immunda CBS83496.</title>
        <authorList>
            <consortium name="The Broad Institute Genomics Platform"/>
            <person name="Cuomo C."/>
            <person name="de Hoog S."/>
            <person name="Gorbushina A."/>
            <person name="Stielow B."/>
            <person name="Teixiera M."/>
            <person name="Abouelleil A."/>
            <person name="Chapman S.B."/>
            <person name="Priest M."/>
            <person name="Young S.K."/>
            <person name="Wortman J."/>
            <person name="Nusbaum C."/>
            <person name="Birren B."/>
        </authorList>
    </citation>
    <scope>NUCLEOTIDE SEQUENCE [LARGE SCALE GENOMIC DNA]</scope>
    <source>
        <strain evidence="1 2">CBS 83496</strain>
    </source>
</reference>
<dbReference type="Proteomes" id="UP000054466">
    <property type="component" value="Unassembled WGS sequence"/>
</dbReference>
<dbReference type="RefSeq" id="XP_016245802.1">
    <property type="nucleotide sequence ID" value="XM_016395946.1"/>
</dbReference>
<keyword evidence="2" id="KW-1185">Reference proteome</keyword>
<accession>A0A0D1ZCW9</accession>
<dbReference type="AlphaFoldDB" id="A0A0D1ZCW9"/>
<dbReference type="VEuPathDB" id="FungiDB:PV07_08752"/>
<dbReference type="GeneID" id="27347946"/>
<evidence type="ECO:0000313" key="2">
    <source>
        <dbReference type="Proteomes" id="UP000054466"/>
    </source>
</evidence>
<protein>
    <submittedName>
        <fullName evidence="1">Uncharacterized protein</fullName>
    </submittedName>
</protein>
<dbReference type="HOGENOM" id="CLU_1354471_0_0_1"/>